<dbReference type="InterPro" id="IPR007379">
    <property type="entry name" value="Tim44-like_dom"/>
</dbReference>
<keyword evidence="7" id="KW-0067">ATP-binding</keyword>
<dbReference type="PANTHER" id="PTHR10721">
    <property type="entry name" value="MITOCHONDRIAL IMPORT INNER MEMBRANE TRANSLOCASE SUBUNIT TIM44"/>
    <property type="match status" value="1"/>
</dbReference>
<comment type="function">
    <text evidence="13">Essential component of the PAM complex, a complex required for the translocation of transit peptide-containing proteins from the inner membrane into the mitochondrial matrix in an ATP-dependent manner. Recruits mitochondrial HSP70 to drive protein translocation into the matrix using ATP as an energy source.</text>
</comment>
<comment type="subcellular location">
    <subcellularLocation>
        <location evidence="1">Mitochondrion inner membrane</location>
        <topology evidence="1">Peripheral membrane protein</topology>
        <orientation evidence="1">Matrix side</orientation>
    </subcellularLocation>
</comment>
<dbReference type="GO" id="GO:0030150">
    <property type="term" value="P:protein import into mitochondrial matrix"/>
    <property type="evidence" value="ECO:0000318"/>
    <property type="project" value="GO_Central"/>
</dbReference>
<evidence type="ECO:0000259" key="17">
    <source>
        <dbReference type="SMART" id="SM00978"/>
    </source>
</evidence>
<evidence type="ECO:0000256" key="1">
    <source>
        <dbReference type="ARBA" id="ARBA00004443"/>
    </source>
</evidence>
<evidence type="ECO:0000256" key="13">
    <source>
        <dbReference type="ARBA" id="ARBA00057148"/>
    </source>
</evidence>
<dbReference type="Ensembl" id="ENSCINT00000004476.3">
    <property type="protein sequence ID" value="ENSCINP00000004476.3"/>
    <property type="gene ID" value="ENSCING00000002188.3"/>
</dbReference>
<keyword evidence="11 16" id="KW-0496">Mitochondrion</keyword>
<dbReference type="PIRSF" id="PIRSF037871">
    <property type="entry name" value="TIM44"/>
    <property type="match status" value="1"/>
</dbReference>
<evidence type="ECO:0000256" key="4">
    <source>
        <dbReference type="ARBA" id="ARBA00022553"/>
    </source>
</evidence>
<sequence>MYSLCRMVTSSTLRRGALVAGKEARSDNAILDARVVQHVFKNPEVKRDYSNRKGFLENFIETIKQEYNKDPELKESIKKFRQEAKELEDSDALKQARKKFQEIEKETTQSTEVLQETFGKIKSKVSETAEELGSSEVGKAASRISGGISDAAKRASESEALKKVQSRLSDIAQGSGVAPDSLYRPPTVLRMRKQELSVDPDREYQPNTEATNIVMHKDTIWNQQWESFKTSKVGESISEMKMRFDESDNVLIRGSRFITDKISGVAGSLFGGTDISKVMTEIARIDPEFSAQGFLDFCRFEIIPNLLEAISQGNENIVKDWCSEAPYNQLMFPVKQAQQIGCRYELTTVDLDHVDIAGATKVDQGPVLVISFQTQQIMVVRNKKGDIVEGDSDQIMKVFHVWALCRDVEEMDRRAAWKIIDQSMSASPMLL</sequence>
<comment type="subunit">
    <text evidence="14">Probable component of the PAM complex at least composed of a mitochondrial HSP70 protein, GRPEL1 or GRPEL2, TIMM44, TIMM16/PAM16 and TIMM14/DNAJC19. The complex interacts with the TIMM23 component of the TIM23 complex. Interacts with SLC25A4/ANT1 and SLC25A5/ANT2; leading to inhibit the presequence translocase TIMM23, thereby promoting stabilization of PINK1.</text>
</comment>
<evidence type="ECO:0000256" key="8">
    <source>
        <dbReference type="ARBA" id="ARBA00022927"/>
    </source>
</evidence>
<dbReference type="FunCoup" id="F6S578">
    <property type="interactions" value="434"/>
</dbReference>
<evidence type="ECO:0000256" key="10">
    <source>
        <dbReference type="ARBA" id="ARBA00023010"/>
    </source>
</evidence>
<evidence type="ECO:0000313" key="18">
    <source>
        <dbReference type="Ensembl" id="ENSCINP00000004476.3"/>
    </source>
</evidence>
<evidence type="ECO:0000256" key="11">
    <source>
        <dbReference type="ARBA" id="ARBA00023128"/>
    </source>
</evidence>
<reference evidence="18" key="4">
    <citation type="submission" date="2025-09" db="UniProtKB">
        <authorList>
            <consortium name="Ensembl"/>
        </authorList>
    </citation>
    <scope>IDENTIFICATION</scope>
</reference>
<dbReference type="InterPro" id="IPR032710">
    <property type="entry name" value="NTF2-like_dom_sf"/>
</dbReference>
<evidence type="ECO:0000256" key="2">
    <source>
        <dbReference type="ARBA" id="ARBA00009597"/>
    </source>
</evidence>
<evidence type="ECO:0000256" key="9">
    <source>
        <dbReference type="ARBA" id="ARBA00022946"/>
    </source>
</evidence>
<dbReference type="GO" id="GO:0051087">
    <property type="term" value="F:protein-folding chaperone binding"/>
    <property type="evidence" value="ECO:0000318"/>
    <property type="project" value="GO_Central"/>
</dbReference>
<dbReference type="GO" id="GO:0005524">
    <property type="term" value="F:ATP binding"/>
    <property type="evidence" value="ECO:0007669"/>
    <property type="project" value="UniProtKB-KW"/>
</dbReference>
<dbReference type="GeneTree" id="ENSGT00390000000051"/>
<feature type="domain" description="Tim44-like" evidence="17">
    <location>
        <begin position="275"/>
        <end position="424"/>
    </location>
</feature>
<reference evidence="18" key="3">
    <citation type="submission" date="2025-08" db="UniProtKB">
        <authorList>
            <consortium name="Ensembl"/>
        </authorList>
    </citation>
    <scope>IDENTIFICATION</scope>
</reference>
<dbReference type="KEGG" id="cin:100186487"/>
<evidence type="ECO:0000256" key="14">
    <source>
        <dbReference type="ARBA" id="ARBA00063163"/>
    </source>
</evidence>
<dbReference type="SUPFAM" id="SSF54427">
    <property type="entry name" value="NTF2-like"/>
    <property type="match status" value="1"/>
</dbReference>
<keyword evidence="4" id="KW-0597">Phosphoprotein</keyword>
<dbReference type="FunFam" id="3.10.450.240:FF:000001">
    <property type="entry name" value="Mitochondrial import inner membrane translocase subunit TIM44"/>
    <property type="match status" value="1"/>
</dbReference>
<keyword evidence="9" id="KW-0809">Transit peptide</keyword>
<dbReference type="Pfam" id="PF04280">
    <property type="entry name" value="Tim44"/>
    <property type="match status" value="1"/>
</dbReference>
<dbReference type="Gene3D" id="3.10.450.240">
    <property type="match status" value="1"/>
</dbReference>
<evidence type="ECO:0000256" key="6">
    <source>
        <dbReference type="ARBA" id="ARBA00022792"/>
    </source>
</evidence>
<evidence type="ECO:0000256" key="16">
    <source>
        <dbReference type="PIRNR" id="PIRNR037871"/>
    </source>
</evidence>
<gene>
    <name evidence="18" type="primary">LOC100186487</name>
</gene>
<keyword evidence="19" id="KW-1185">Reference proteome</keyword>
<evidence type="ECO:0000256" key="15">
    <source>
        <dbReference type="ARBA" id="ARBA00074309"/>
    </source>
</evidence>
<reference evidence="19" key="1">
    <citation type="journal article" date="2002" name="Science">
        <title>The draft genome of Ciona intestinalis: insights into chordate and vertebrate origins.</title>
        <authorList>
            <person name="Dehal P."/>
            <person name="Satou Y."/>
            <person name="Campbell R.K."/>
            <person name="Chapman J."/>
            <person name="Degnan B."/>
            <person name="De Tomaso A."/>
            <person name="Davidson B."/>
            <person name="Di Gregorio A."/>
            <person name="Gelpke M."/>
            <person name="Goodstein D.M."/>
            <person name="Harafuji N."/>
            <person name="Hastings K.E."/>
            <person name="Ho I."/>
            <person name="Hotta K."/>
            <person name="Huang W."/>
            <person name="Kawashima T."/>
            <person name="Lemaire P."/>
            <person name="Martinez D."/>
            <person name="Meinertzhagen I.A."/>
            <person name="Necula S."/>
            <person name="Nonaka M."/>
            <person name="Putnam N."/>
            <person name="Rash S."/>
            <person name="Saiga H."/>
            <person name="Satake M."/>
            <person name="Terry A."/>
            <person name="Yamada L."/>
            <person name="Wang H.G."/>
            <person name="Awazu S."/>
            <person name="Azumi K."/>
            <person name="Boore J."/>
            <person name="Branno M."/>
            <person name="Chin-Bow S."/>
            <person name="DeSantis R."/>
            <person name="Doyle S."/>
            <person name="Francino P."/>
            <person name="Keys D.N."/>
            <person name="Haga S."/>
            <person name="Hayashi H."/>
            <person name="Hino K."/>
            <person name="Imai K.S."/>
            <person name="Inaba K."/>
            <person name="Kano S."/>
            <person name="Kobayashi K."/>
            <person name="Kobayashi M."/>
            <person name="Lee B.I."/>
            <person name="Makabe K.W."/>
            <person name="Manohar C."/>
            <person name="Matassi G."/>
            <person name="Medina M."/>
            <person name="Mochizuki Y."/>
            <person name="Mount S."/>
            <person name="Morishita T."/>
            <person name="Miura S."/>
            <person name="Nakayama A."/>
            <person name="Nishizaka S."/>
            <person name="Nomoto H."/>
            <person name="Ohta F."/>
            <person name="Oishi K."/>
            <person name="Rigoutsos I."/>
            <person name="Sano M."/>
            <person name="Sasaki A."/>
            <person name="Sasakura Y."/>
            <person name="Shoguchi E."/>
            <person name="Shin-i T."/>
            <person name="Spagnuolo A."/>
            <person name="Stainier D."/>
            <person name="Suzuki M.M."/>
            <person name="Tassy O."/>
            <person name="Takatori N."/>
            <person name="Tokuoka M."/>
            <person name="Yagi K."/>
            <person name="Yoshizaki F."/>
            <person name="Wada S."/>
            <person name="Zhang C."/>
            <person name="Hyatt P.D."/>
            <person name="Larimer F."/>
            <person name="Detter C."/>
            <person name="Doggett N."/>
            <person name="Glavina T."/>
            <person name="Hawkins T."/>
            <person name="Richardson P."/>
            <person name="Lucas S."/>
            <person name="Kohara Y."/>
            <person name="Levine M."/>
            <person name="Satoh N."/>
            <person name="Rokhsar D.S."/>
        </authorList>
    </citation>
    <scope>NUCLEOTIDE SEQUENCE [LARGE SCALE GENOMIC DNA]</scope>
</reference>
<dbReference type="OMA" id="NFQMEPF"/>
<dbReference type="SMART" id="SM00978">
    <property type="entry name" value="Tim44"/>
    <property type="match status" value="1"/>
</dbReference>
<keyword evidence="12 16" id="KW-0472">Membrane</keyword>
<evidence type="ECO:0000313" key="19">
    <source>
        <dbReference type="Proteomes" id="UP000008144"/>
    </source>
</evidence>
<dbReference type="OrthoDB" id="10265990at2759"/>
<protein>
    <recommendedName>
        <fullName evidence="15 16">Mitochondrial import inner membrane translocase subunit TIM44</fullName>
    </recommendedName>
</protein>
<name>F6S578_CIOIN</name>
<dbReference type="EMBL" id="EAAA01002773">
    <property type="status" value="NOT_ANNOTATED_CDS"/>
    <property type="molecule type" value="Genomic_DNA"/>
</dbReference>
<organism evidence="18 19">
    <name type="scientific">Ciona intestinalis</name>
    <name type="common">Transparent sea squirt</name>
    <name type="synonym">Ascidia intestinalis</name>
    <dbReference type="NCBI Taxonomy" id="7719"/>
    <lineage>
        <taxon>Eukaryota</taxon>
        <taxon>Metazoa</taxon>
        <taxon>Chordata</taxon>
        <taxon>Tunicata</taxon>
        <taxon>Ascidiacea</taxon>
        <taxon>Phlebobranchia</taxon>
        <taxon>Cionidae</taxon>
        <taxon>Ciona</taxon>
    </lineage>
</organism>
<dbReference type="AlphaFoldDB" id="F6S578"/>
<dbReference type="InParanoid" id="F6S578"/>
<dbReference type="PANTHER" id="PTHR10721:SF1">
    <property type="entry name" value="MITOCHONDRIAL IMPORT INNER MEMBRANE TRANSLOCASE SUBUNIT TIM44"/>
    <property type="match status" value="1"/>
</dbReference>
<dbReference type="GeneID" id="100186487"/>
<dbReference type="InterPro" id="IPR017303">
    <property type="entry name" value="Tim44"/>
</dbReference>
<evidence type="ECO:0000256" key="7">
    <source>
        <dbReference type="ARBA" id="ARBA00022840"/>
    </source>
</evidence>
<evidence type="ECO:0000256" key="5">
    <source>
        <dbReference type="ARBA" id="ARBA00022741"/>
    </source>
</evidence>
<keyword evidence="8 16" id="KW-0653">Protein transport</keyword>
<dbReference type="GO" id="GO:0005743">
    <property type="term" value="C:mitochondrial inner membrane"/>
    <property type="evidence" value="ECO:0000318"/>
    <property type="project" value="GO_Central"/>
</dbReference>
<dbReference type="STRING" id="7719.ENSCINP00000004476"/>
<evidence type="ECO:0000256" key="3">
    <source>
        <dbReference type="ARBA" id="ARBA00022448"/>
    </source>
</evidence>
<keyword evidence="10 16" id="KW-0811">Translocation</keyword>
<evidence type="ECO:0000256" key="12">
    <source>
        <dbReference type="ARBA" id="ARBA00023136"/>
    </source>
</evidence>
<keyword evidence="5" id="KW-0547">Nucleotide-binding</keyword>
<accession>F6S578</accession>
<dbReference type="HOGENOM" id="CLU_020932_1_1_1"/>
<keyword evidence="3 16" id="KW-0813">Transport</keyword>
<reference evidence="18" key="2">
    <citation type="journal article" date="2008" name="Genome Biol.">
        <title>Improved genome assembly and evidence-based global gene model set for the chordate Ciona intestinalis: new insight into intron and operon populations.</title>
        <authorList>
            <person name="Satou Y."/>
            <person name="Mineta K."/>
            <person name="Ogasawara M."/>
            <person name="Sasakura Y."/>
            <person name="Shoguchi E."/>
            <person name="Ueno K."/>
            <person name="Yamada L."/>
            <person name="Matsumoto J."/>
            <person name="Wasserscheid J."/>
            <person name="Dewar K."/>
            <person name="Wiley G.B."/>
            <person name="Macmil S.L."/>
            <person name="Roe B.A."/>
            <person name="Zeller R.W."/>
            <person name="Hastings K.E."/>
            <person name="Lemaire P."/>
            <person name="Lindquist E."/>
            <person name="Endo T."/>
            <person name="Hotta K."/>
            <person name="Inaba K."/>
        </authorList>
    </citation>
    <scope>NUCLEOTIDE SEQUENCE [LARGE SCALE GENOMIC DNA]</scope>
    <source>
        <strain evidence="18">wild type</strain>
    </source>
</reference>
<comment type="similarity">
    <text evidence="2 16">Belongs to the Tim44 family.</text>
</comment>
<dbReference type="RefSeq" id="XP_002124932.1">
    <property type="nucleotide sequence ID" value="XM_002124896.4"/>
</dbReference>
<dbReference type="InterPro" id="IPR039544">
    <property type="entry name" value="Tim44-like"/>
</dbReference>
<proteinExistence type="inferred from homology"/>
<keyword evidence="6 16" id="KW-0999">Mitochondrion inner membrane</keyword>
<accession>A0A1W2WAW6</accession>
<dbReference type="Proteomes" id="UP000008144">
    <property type="component" value="Chromosome 8"/>
</dbReference>